<evidence type="ECO:0000256" key="3">
    <source>
        <dbReference type="ARBA" id="ARBA00022679"/>
    </source>
</evidence>
<name>A0A7R8H610_LEPSM</name>
<dbReference type="GO" id="GO:0042811">
    <property type="term" value="P:pheromone biosynthetic process"/>
    <property type="evidence" value="ECO:0007669"/>
    <property type="project" value="UniProtKB-ARBA"/>
</dbReference>
<evidence type="ECO:0000256" key="4">
    <source>
        <dbReference type="ARBA" id="ARBA00022723"/>
    </source>
</evidence>
<dbReference type="OrthoDB" id="10257492at2759"/>
<evidence type="ECO:0000313" key="9">
    <source>
        <dbReference type="EMBL" id="CAF2893203.1"/>
    </source>
</evidence>
<evidence type="ECO:0000256" key="6">
    <source>
        <dbReference type="ARBA" id="ARBA00033740"/>
    </source>
</evidence>
<gene>
    <name evidence="9" type="ORF">LSAA_7645</name>
</gene>
<dbReference type="InterPro" id="IPR000092">
    <property type="entry name" value="Polyprenyl_synt"/>
</dbReference>
<dbReference type="Pfam" id="PF00348">
    <property type="entry name" value="polyprenyl_synt"/>
    <property type="match status" value="1"/>
</dbReference>
<keyword evidence="3 8" id="KW-0808">Transferase</keyword>
<reference evidence="9" key="1">
    <citation type="submission" date="2021-02" db="EMBL/GenBank/DDBJ databases">
        <authorList>
            <person name="Bekaert M."/>
        </authorList>
    </citation>
    <scope>NUCLEOTIDE SEQUENCE</scope>
    <source>
        <strain evidence="9">IoA-00</strain>
    </source>
</reference>
<dbReference type="GO" id="GO:0004161">
    <property type="term" value="F:dimethylallyltranstransferase activity"/>
    <property type="evidence" value="ECO:0007669"/>
    <property type="project" value="TreeGrafter"/>
</dbReference>
<comment type="pathway">
    <text evidence="6">Pheromone biosynthesis.</text>
</comment>
<keyword evidence="4" id="KW-0479">Metal-binding</keyword>
<organism evidence="9 10">
    <name type="scientific">Lepeophtheirus salmonis</name>
    <name type="common">Salmon louse</name>
    <name type="synonym">Caligus salmonis</name>
    <dbReference type="NCBI Taxonomy" id="72036"/>
    <lineage>
        <taxon>Eukaryota</taxon>
        <taxon>Metazoa</taxon>
        <taxon>Ecdysozoa</taxon>
        <taxon>Arthropoda</taxon>
        <taxon>Crustacea</taxon>
        <taxon>Multicrustacea</taxon>
        <taxon>Hexanauplia</taxon>
        <taxon>Copepoda</taxon>
        <taxon>Siphonostomatoida</taxon>
        <taxon>Caligidae</taxon>
        <taxon>Lepeophtheirus</taxon>
    </lineage>
</organism>
<proteinExistence type="inferred from homology"/>
<dbReference type="InterPro" id="IPR039702">
    <property type="entry name" value="FPS1-like"/>
</dbReference>
<evidence type="ECO:0000256" key="1">
    <source>
        <dbReference type="ARBA" id="ARBA00001946"/>
    </source>
</evidence>
<evidence type="ECO:0000256" key="5">
    <source>
        <dbReference type="ARBA" id="ARBA00022842"/>
    </source>
</evidence>
<dbReference type="Gene3D" id="1.10.600.10">
    <property type="entry name" value="Farnesyl Diphosphate Synthase"/>
    <property type="match status" value="1"/>
</dbReference>
<dbReference type="SFLD" id="SFLDG01017">
    <property type="entry name" value="Polyprenyl_Transferase_Like"/>
    <property type="match status" value="1"/>
</dbReference>
<evidence type="ECO:0000256" key="8">
    <source>
        <dbReference type="RuleBase" id="RU004466"/>
    </source>
</evidence>
<dbReference type="AlphaFoldDB" id="A0A7R8H610"/>
<dbReference type="FunFam" id="1.10.600.10:FF:000021">
    <property type="entry name" value="Farnesyl pyrophosphate synthase"/>
    <property type="match status" value="1"/>
</dbReference>
<dbReference type="InterPro" id="IPR033749">
    <property type="entry name" value="Polyprenyl_synt_CS"/>
</dbReference>
<evidence type="ECO:0000256" key="2">
    <source>
        <dbReference type="ARBA" id="ARBA00006706"/>
    </source>
</evidence>
<dbReference type="CDD" id="cd00685">
    <property type="entry name" value="Trans_IPPS_HT"/>
    <property type="match status" value="1"/>
</dbReference>
<evidence type="ECO:0000313" key="10">
    <source>
        <dbReference type="Proteomes" id="UP000675881"/>
    </source>
</evidence>
<dbReference type="GO" id="GO:0046872">
    <property type="term" value="F:metal ion binding"/>
    <property type="evidence" value="ECO:0007669"/>
    <property type="project" value="UniProtKB-KW"/>
</dbReference>
<dbReference type="PROSITE" id="PS00444">
    <property type="entry name" value="POLYPRENYL_SYNTHASE_2"/>
    <property type="match status" value="1"/>
</dbReference>
<dbReference type="EMBL" id="HG994582">
    <property type="protein sequence ID" value="CAF2893203.1"/>
    <property type="molecule type" value="Genomic_DNA"/>
</dbReference>
<evidence type="ECO:0000256" key="7">
    <source>
        <dbReference type="ARBA" id="ARBA00034546"/>
    </source>
</evidence>
<comment type="similarity">
    <text evidence="2 8">Belongs to the FPP/GGPP synthase family.</text>
</comment>
<comment type="cofactor">
    <cofactor evidence="1">
        <name>Mg(2+)</name>
        <dbReference type="ChEBI" id="CHEBI:18420"/>
    </cofactor>
</comment>
<dbReference type="GO" id="GO:0045337">
    <property type="term" value="P:farnesyl diphosphate biosynthetic process"/>
    <property type="evidence" value="ECO:0007669"/>
    <property type="project" value="TreeGrafter"/>
</dbReference>
<dbReference type="SFLD" id="SFLDS00005">
    <property type="entry name" value="Isoprenoid_Synthase_Type_I"/>
    <property type="match status" value="1"/>
</dbReference>
<dbReference type="InterPro" id="IPR008949">
    <property type="entry name" value="Isoprenoid_synthase_dom_sf"/>
</dbReference>
<sequence>MFFFPLSKEDIIKPPSLQMALLLRNLFFRRSLCSTAINVPNVLFTKEDSRIFMAEFPNLVRELTFDDSISRHLPLDVSKHLSKCIQYNVPHGKKTRGLAVLATYKHLVSETKISNVSLKEAIVMGWCVEFLQAYFLIADDIMDGSTTRRQHECWYKKNNIGLNAINDALLLETCVYQLLRNHFKSKPYYQDCVDLFLEVNRMTTFGQSLDIMTSNKDSKPNLELYDMNRYISLVKYKTSFYSTYLPVALGMKMCGVYDNELYRQARTILLEMGHYFQVQDDYIDCFGDPKQTGKIGTDIQDAKCSWLVVVALQRANRQQKEILKSCYGSTDEENVAKVKSVYKELKIPKIYATYEENTYKAIETNINQLSGGDQGIKLPPQLFKAFLNSIYRRHN</sequence>
<dbReference type="GO" id="GO:0004337">
    <property type="term" value="F:(2E,6E)-farnesyl diphosphate synthase activity"/>
    <property type="evidence" value="ECO:0007669"/>
    <property type="project" value="TreeGrafter"/>
</dbReference>
<dbReference type="GO" id="GO:0005737">
    <property type="term" value="C:cytoplasm"/>
    <property type="evidence" value="ECO:0007669"/>
    <property type="project" value="TreeGrafter"/>
</dbReference>
<dbReference type="PANTHER" id="PTHR11525:SF0">
    <property type="entry name" value="FARNESYL PYROPHOSPHATE SYNTHASE"/>
    <property type="match status" value="1"/>
</dbReference>
<keyword evidence="5" id="KW-0460">Magnesium</keyword>
<dbReference type="SUPFAM" id="SSF48576">
    <property type="entry name" value="Terpenoid synthases"/>
    <property type="match status" value="1"/>
</dbReference>
<dbReference type="Proteomes" id="UP000675881">
    <property type="component" value="Chromosome 3"/>
</dbReference>
<accession>A0A7R8H610</accession>
<protein>
    <recommendedName>
        <fullName evidence="7">Farnesyl pyrophosphate synthase</fullName>
    </recommendedName>
</protein>
<dbReference type="PANTHER" id="PTHR11525">
    <property type="entry name" value="FARNESYL-PYROPHOSPHATE SYNTHETASE"/>
    <property type="match status" value="1"/>
</dbReference>
<keyword evidence="10" id="KW-1185">Reference proteome</keyword>